<proteinExistence type="inferred from homology"/>
<dbReference type="NCBIfam" id="NF003819">
    <property type="entry name" value="PRK05412.1"/>
    <property type="match status" value="1"/>
</dbReference>
<evidence type="ECO:0000313" key="4">
    <source>
        <dbReference type="EMBL" id="SCZ49706.1"/>
    </source>
</evidence>
<keyword evidence="1 3" id="KW-0547">Nucleotide-binding</keyword>
<dbReference type="InterPro" id="IPR035571">
    <property type="entry name" value="UPF0234-like_C"/>
</dbReference>
<dbReference type="SUPFAM" id="SSF89963">
    <property type="entry name" value="YajQ-like"/>
    <property type="match status" value="2"/>
</dbReference>
<comment type="similarity">
    <text evidence="2 3">Belongs to the YajQ family.</text>
</comment>
<dbReference type="OrthoDB" id="9801447at2"/>
<dbReference type="RefSeq" id="WP_092991766.1">
    <property type="nucleotide sequence ID" value="NZ_FMWD01000001.1"/>
</dbReference>
<organism evidence="4 5">
    <name type="scientific">Thiohalomonas denitrificans</name>
    <dbReference type="NCBI Taxonomy" id="415747"/>
    <lineage>
        <taxon>Bacteria</taxon>
        <taxon>Pseudomonadati</taxon>
        <taxon>Pseudomonadota</taxon>
        <taxon>Gammaproteobacteria</taxon>
        <taxon>Thiohalomonadales</taxon>
        <taxon>Thiohalomonadaceae</taxon>
        <taxon>Thiohalomonas</taxon>
    </lineage>
</organism>
<dbReference type="Proteomes" id="UP000199648">
    <property type="component" value="Unassembled WGS sequence"/>
</dbReference>
<dbReference type="AlphaFoldDB" id="A0A1G5PJX2"/>
<dbReference type="InterPro" id="IPR036183">
    <property type="entry name" value="YajQ-like_sf"/>
</dbReference>
<evidence type="ECO:0000256" key="3">
    <source>
        <dbReference type="HAMAP-Rule" id="MF_00632"/>
    </source>
</evidence>
<dbReference type="Pfam" id="PF04461">
    <property type="entry name" value="YajQ"/>
    <property type="match status" value="1"/>
</dbReference>
<evidence type="ECO:0000256" key="2">
    <source>
        <dbReference type="ARBA" id="ARBA00093450"/>
    </source>
</evidence>
<dbReference type="Gene3D" id="3.30.70.860">
    <property type="match status" value="1"/>
</dbReference>
<dbReference type="InterPro" id="IPR035570">
    <property type="entry name" value="UPF0234_N"/>
</dbReference>
<dbReference type="FunFam" id="3.30.70.860:FF:000001">
    <property type="entry name" value="UPF0234 protein YajQ"/>
    <property type="match status" value="1"/>
</dbReference>
<dbReference type="GO" id="GO:0000166">
    <property type="term" value="F:nucleotide binding"/>
    <property type="evidence" value="ECO:0007669"/>
    <property type="project" value="UniProtKB-UniRule"/>
</dbReference>
<reference evidence="4 5" key="1">
    <citation type="submission" date="2016-10" db="EMBL/GenBank/DDBJ databases">
        <authorList>
            <person name="de Groot N.N."/>
        </authorList>
    </citation>
    <scope>NUCLEOTIDE SEQUENCE [LARGE SCALE GENOMIC DNA]</scope>
    <source>
        <strain evidence="4 5">HLD2</strain>
    </source>
</reference>
<dbReference type="PANTHER" id="PTHR30476:SF0">
    <property type="entry name" value="UPF0234 PROTEIN YAJQ"/>
    <property type="match status" value="1"/>
</dbReference>
<dbReference type="Gene3D" id="3.30.70.990">
    <property type="entry name" value="YajQ-like, domain 2"/>
    <property type="match status" value="1"/>
</dbReference>
<dbReference type="GO" id="GO:0005829">
    <property type="term" value="C:cytosol"/>
    <property type="evidence" value="ECO:0007669"/>
    <property type="project" value="TreeGrafter"/>
</dbReference>
<dbReference type="EMBL" id="FMWD01000001">
    <property type="protein sequence ID" value="SCZ49706.1"/>
    <property type="molecule type" value="Genomic_DNA"/>
</dbReference>
<evidence type="ECO:0000256" key="1">
    <source>
        <dbReference type="ARBA" id="ARBA00022741"/>
    </source>
</evidence>
<keyword evidence="5" id="KW-1185">Reference proteome</keyword>
<dbReference type="PANTHER" id="PTHR30476">
    <property type="entry name" value="UPF0234 PROTEIN YAJQ"/>
    <property type="match status" value="1"/>
</dbReference>
<sequence>MPSFDVVSEIDGHELTNAVDQVNREVANRFDFKGSDSRVEQSEGGLTLEAQSDFQIRQILEILYQKMSKRGLDVGFVKEGDVEERGMRAYMEVKLNEGIDKELARQIVKRIKEAKLKVQAAIQGDQVRITGKKRDDLQAAMAMLRQADLGQPLQFTNFRD</sequence>
<gene>
    <name evidence="4" type="ORF">SAMN03097708_00243</name>
</gene>
<dbReference type="STRING" id="415747.SAMN03097708_00243"/>
<accession>A0A1G5PJX2</accession>
<comment type="function">
    <text evidence="3">Nucleotide-binding protein.</text>
</comment>
<dbReference type="CDD" id="cd11740">
    <property type="entry name" value="YajQ_like"/>
    <property type="match status" value="1"/>
</dbReference>
<protein>
    <recommendedName>
        <fullName evidence="3">Nucleotide-binding protein SAMN03097708_00243</fullName>
    </recommendedName>
</protein>
<dbReference type="InterPro" id="IPR007551">
    <property type="entry name" value="YajQ/Smlt4090-like"/>
</dbReference>
<evidence type="ECO:0000313" key="5">
    <source>
        <dbReference type="Proteomes" id="UP000199648"/>
    </source>
</evidence>
<name>A0A1G5PJX2_9GAMM</name>
<dbReference type="HAMAP" id="MF_00632">
    <property type="entry name" value="UPF0234"/>
    <property type="match status" value="1"/>
</dbReference>